<accession>A0ABM6IPD9</accession>
<gene>
    <name evidence="1" type="ORF">AJGP001_03640</name>
</gene>
<reference evidence="1 2" key="1">
    <citation type="submission" date="2017-01" db="EMBL/GenBank/DDBJ databases">
        <title>Planococcus faecalis genome complete sequence.</title>
        <authorList>
            <person name="Lee P.C."/>
        </authorList>
    </citation>
    <scope>NUCLEOTIDE SEQUENCE [LARGE SCALE GENOMIC DNA]</scope>
    <source>
        <strain evidence="1 2">AJ003</strain>
    </source>
</reference>
<name>A0ABM6IPD9_9BACL</name>
<protein>
    <recommendedName>
        <fullName evidence="3">DUF1643 domain-containing protein</fullName>
    </recommendedName>
</protein>
<dbReference type="Pfam" id="PF07799">
    <property type="entry name" value="DUF1643"/>
    <property type="match status" value="1"/>
</dbReference>
<evidence type="ECO:0000313" key="1">
    <source>
        <dbReference type="EMBL" id="AQU78444.1"/>
    </source>
</evidence>
<dbReference type="Proteomes" id="UP000189661">
    <property type="component" value="Chromosome"/>
</dbReference>
<dbReference type="EMBL" id="CP019401">
    <property type="protein sequence ID" value="AQU78444.1"/>
    <property type="molecule type" value="Genomic_DNA"/>
</dbReference>
<evidence type="ECO:0000313" key="2">
    <source>
        <dbReference type="Proteomes" id="UP000189661"/>
    </source>
</evidence>
<dbReference type="RefSeq" id="WP_071153920.1">
    <property type="nucleotide sequence ID" value="NZ_CP019401.1"/>
</dbReference>
<sequence length="215" mass="24870">MVYIPVKDLNESFKVSAMFYHAEVNNERFLMRREARISRKGSIQSKVDAVVVMVNPGSCQPETEMGHTQLEKIEMLPAKSDPTQHQLMRLMERMDWNELIIVNLSDICEGNLKKFKEIEQKFKSAGIPHSIFQNDNSVERDELLANADYLIFAWGGSNNAKRMAKEYGLYDKGRQLAPYQHAISLNHIEKQYPRHPKPALISNQIEWLENLIPLL</sequence>
<dbReference type="InterPro" id="IPR012441">
    <property type="entry name" value="DUF1643"/>
</dbReference>
<evidence type="ECO:0008006" key="3">
    <source>
        <dbReference type="Google" id="ProtNLM"/>
    </source>
</evidence>
<keyword evidence="2" id="KW-1185">Reference proteome</keyword>
<proteinExistence type="predicted"/>
<organism evidence="1 2">
    <name type="scientific">Planococcus faecalis</name>
    <dbReference type="NCBI Taxonomy" id="1598147"/>
    <lineage>
        <taxon>Bacteria</taxon>
        <taxon>Bacillati</taxon>
        <taxon>Bacillota</taxon>
        <taxon>Bacilli</taxon>
        <taxon>Bacillales</taxon>
        <taxon>Caryophanaceae</taxon>
        <taxon>Planococcus</taxon>
    </lineage>
</organism>